<reference evidence="2 3" key="1">
    <citation type="journal article" date="2010" name="Stand. Genomic Sci.">
        <title>Complete genome sequence of Segniliparus rotundus type strain (CDC 1076).</title>
        <authorList>
            <person name="Sikorski J."/>
            <person name="Lapidus A."/>
            <person name="Copeland A."/>
            <person name="Misra M."/>
            <person name="Glavina Del Rio T."/>
            <person name="Nolan M."/>
            <person name="Lucas S."/>
            <person name="Chen F."/>
            <person name="Tice H."/>
            <person name="Cheng J.F."/>
            <person name="Jando M."/>
            <person name="Schneider S."/>
            <person name="Bruce D."/>
            <person name="Goodwin L."/>
            <person name="Pitluck S."/>
            <person name="Liolios K."/>
            <person name="Mikhailova N."/>
            <person name="Pati A."/>
            <person name="Ivanova N."/>
            <person name="Mavromatis K."/>
            <person name="Chen A."/>
            <person name="Palaniappan K."/>
            <person name="Chertkov O."/>
            <person name="Land M."/>
            <person name="Hauser L."/>
            <person name="Chang Y.J."/>
            <person name="Jeffries C.D."/>
            <person name="Brettin T."/>
            <person name="Detter J.C."/>
            <person name="Han C."/>
            <person name="Rohde M."/>
            <person name="Goker M."/>
            <person name="Bristow J."/>
            <person name="Eisen J.A."/>
            <person name="Markowitz V."/>
            <person name="Hugenholtz P."/>
            <person name="Kyrpides N.C."/>
            <person name="Klenk H.P."/>
        </authorList>
    </citation>
    <scope>NUCLEOTIDE SEQUENCE [LARGE SCALE GENOMIC DNA]</scope>
    <source>
        <strain evidence="3">ATCC BAA-972 / CDC 1076 / CIP 108378 / DSM 44985 / JCM 13578</strain>
    </source>
</reference>
<dbReference type="PROSITE" id="PS50206">
    <property type="entry name" value="RHODANESE_3"/>
    <property type="match status" value="1"/>
</dbReference>
<feature type="domain" description="Rhodanese" evidence="1">
    <location>
        <begin position="47"/>
        <end position="145"/>
    </location>
</feature>
<evidence type="ECO:0000259" key="1">
    <source>
        <dbReference type="PROSITE" id="PS50206"/>
    </source>
</evidence>
<dbReference type="SUPFAM" id="SSF52821">
    <property type="entry name" value="Rhodanese/Cell cycle control phosphatase"/>
    <property type="match status" value="1"/>
</dbReference>
<gene>
    <name evidence="2" type="ordered locus">Srot_0430</name>
</gene>
<proteinExistence type="predicted"/>
<dbReference type="HOGENOM" id="CLU_089574_6_0_11"/>
<keyword evidence="3" id="KW-1185">Reference proteome</keyword>
<dbReference type="STRING" id="640132.Srot_0430"/>
<evidence type="ECO:0000313" key="3">
    <source>
        <dbReference type="Proteomes" id="UP000002247"/>
    </source>
</evidence>
<dbReference type="AlphaFoldDB" id="D6ZBU0"/>
<dbReference type="Gene3D" id="3.40.250.10">
    <property type="entry name" value="Rhodanese-like domain"/>
    <property type="match status" value="1"/>
</dbReference>
<dbReference type="Proteomes" id="UP000002247">
    <property type="component" value="Chromosome"/>
</dbReference>
<sequence>MGAQLQRRKTTAVAFFPHTLPTSSAGPLASAALFPERLAAHDVPLALGRGAVLVDIRAQTARSRQGVLTGALAIDPFVLAARCAPGGEESLRRARDTAVWWVVVSANGQSSLLAARRLRAAGLERVSDVVGGFAALRDARMALSASSAAHAKREQSTFAANL</sequence>
<dbReference type="KEGG" id="srt:Srot_0430"/>
<evidence type="ECO:0000313" key="2">
    <source>
        <dbReference type="EMBL" id="ADG96917.1"/>
    </source>
</evidence>
<organism evidence="2 3">
    <name type="scientific">Segniliparus rotundus (strain ATCC BAA-972 / CDC 1076 / CIP 108378 / DSM 44985 / JCM 13578)</name>
    <dbReference type="NCBI Taxonomy" id="640132"/>
    <lineage>
        <taxon>Bacteria</taxon>
        <taxon>Bacillati</taxon>
        <taxon>Actinomycetota</taxon>
        <taxon>Actinomycetes</taxon>
        <taxon>Mycobacteriales</taxon>
        <taxon>Segniliparaceae</taxon>
        <taxon>Segniliparus</taxon>
    </lineage>
</organism>
<dbReference type="InterPro" id="IPR036873">
    <property type="entry name" value="Rhodanese-like_dom_sf"/>
</dbReference>
<accession>D6ZBU0</accession>
<name>D6ZBU0_SEGRD</name>
<dbReference type="InterPro" id="IPR001763">
    <property type="entry name" value="Rhodanese-like_dom"/>
</dbReference>
<dbReference type="eggNOG" id="COG0607">
    <property type="taxonomic scope" value="Bacteria"/>
</dbReference>
<protein>
    <recommendedName>
        <fullName evidence="1">Rhodanese domain-containing protein</fullName>
    </recommendedName>
</protein>
<dbReference type="EMBL" id="CP001958">
    <property type="protein sequence ID" value="ADG96917.1"/>
    <property type="molecule type" value="Genomic_DNA"/>
</dbReference>